<proteinExistence type="predicted"/>
<dbReference type="EMBL" id="CP027306">
    <property type="protein sequence ID" value="AXE76713.1"/>
    <property type="molecule type" value="Genomic_DNA"/>
</dbReference>
<dbReference type="KEGG" id="sata:C5746_07130"/>
<accession>A0A2Z5J911</accession>
<evidence type="ECO:0000313" key="2">
    <source>
        <dbReference type="Proteomes" id="UP000252698"/>
    </source>
</evidence>
<protein>
    <submittedName>
        <fullName evidence="1">Uncharacterized protein</fullName>
    </submittedName>
</protein>
<reference evidence="1 2" key="1">
    <citation type="journal article" date="2018" name="Front. Microbiol.">
        <title>Genome Sequencing of Streptomyces atratus SCSIOZH16 and Activation Production of Nocardamine via Metabolic Engineering.</title>
        <authorList>
            <person name="Li Y."/>
            <person name="Zhang C."/>
            <person name="Liu C."/>
            <person name="Ju J."/>
            <person name="Ma J."/>
        </authorList>
    </citation>
    <scope>NUCLEOTIDE SEQUENCE [LARGE SCALE GENOMIC DNA]</scope>
    <source>
        <strain evidence="1 2">SCSIO_ZH16</strain>
    </source>
</reference>
<name>A0A2Z5J911_STRAR</name>
<organism evidence="1 2">
    <name type="scientific">Streptomyces atratus</name>
    <dbReference type="NCBI Taxonomy" id="1893"/>
    <lineage>
        <taxon>Bacteria</taxon>
        <taxon>Bacillati</taxon>
        <taxon>Actinomycetota</taxon>
        <taxon>Actinomycetes</taxon>
        <taxon>Kitasatosporales</taxon>
        <taxon>Streptomycetaceae</taxon>
        <taxon>Streptomyces</taxon>
    </lineage>
</organism>
<dbReference type="Proteomes" id="UP000252698">
    <property type="component" value="Chromosome"/>
</dbReference>
<dbReference type="RefSeq" id="WP_114243375.1">
    <property type="nucleotide sequence ID" value="NZ_CP027306.1"/>
</dbReference>
<gene>
    <name evidence="1" type="ORF">C5746_07130</name>
</gene>
<dbReference type="GeneID" id="95518269"/>
<dbReference type="AlphaFoldDB" id="A0A2Z5J911"/>
<sequence length="76" mass="8176">MEDLAAEAFGTAAGAELDTLVPTDRAAGTPTEHLACLFALAMGAAYDDISRLRINARHLSRYRPVSHDRVGHQEAL</sequence>
<evidence type="ECO:0000313" key="1">
    <source>
        <dbReference type="EMBL" id="AXE76713.1"/>
    </source>
</evidence>